<proteinExistence type="predicted"/>
<dbReference type="PANTHER" id="PTHR31973">
    <property type="entry name" value="POLYPROTEIN, PUTATIVE-RELATED"/>
    <property type="match status" value="1"/>
</dbReference>
<reference evidence="2" key="2">
    <citation type="journal article" date="2024" name="Plant">
        <title>Genomic evolution and insights into agronomic trait innovations of Sesamum species.</title>
        <authorList>
            <person name="Miao H."/>
            <person name="Wang L."/>
            <person name="Qu L."/>
            <person name="Liu H."/>
            <person name="Sun Y."/>
            <person name="Le M."/>
            <person name="Wang Q."/>
            <person name="Wei S."/>
            <person name="Zheng Y."/>
            <person name="Lin W."/>
            <person name="Duan Y."/>
            <person name="Cao H."/>
            <person name="Xiong S."/>
            <person name="Wang X."/>
            <person name="Wei L."/>
            <person name="Li C."/>
            <person name="Ma Q."/>
            <person name="Ju M."/>
            <person name="Zhao R."/>
            <person name="Li G."/>
            <person name="Mu C."/>
            <person name="Tian Q."/>
            <person name="Mei H."/>
            <person name="Zhang T."/>
            <person name="Gao T."/>
            <person name="Zhang H."/>
        </authorList>
    </citation>
    <scope>NUCLEOTIDE SEQUENCE</scope>
    <source>
        <strain evidence="2">G01</strain>
    </source>
</reference>
<evidence type="ECO:0000259" key="1">
    <source>
        <dbReference type="Pfam" id="PF10551"/>
    </source>
</evidence>
<protein>
    <recommendedName>
        <fullName evidence="1">MULE transposase domain-containing protein</fullName>
    </recommendedName>
</protein>
<gene>
    <name evidence="2" type="ORF">Sangu_1962100</name>
</gene>
<feature type="domain" description="MULE transposase" evidence="1">
    <location>
        <begin position="213"/>
        <end position="308"/>
    </location>
</feature>
<dbReference type="PANTHER" id="PTHR31973:SF187">
    <property type="entry name" value="MUTATOR TRANSPOSASE MUDRA PROTEIN"/>
    <property type="match status" value="1"/>
</dbReference>
<dbReference type="AlphaFoldDB" id="A0AAW2LXH0"/>
<organism evidence="2">
    <name type="scientific">Sesamum angustifolium</name>
    <dbReference type="NCBI Taxonomy" id="2727405"/>
    <lineage>
        <taxon>Eukaryota</taxon>
        <taxon>Viridiplantae</taxon>
        <taxon>Streptophyta</taxon>
        <taxon>Embryophyta</taxon>
        <taxon>Tracheophyta</taxon>
        <taxon>Spermatophyta</taxon>
        <taxon>Magnoliopsida</taxon>
        <taxon>eudicotyledons</taxon>
        <taxon>Gunneridae</taxon>
        <taxon>Pentapetalae</taxon>
        <taxon>asterids</taxon>
        <taxon>lamiids</taxon>
        <taxon>Lamiales</taxon>
        <taxon>Pedaliaceae</taxon>
        <taxon>Sesamum</taxon>
    </lineage>
</organism>
<dbReference type="InterPro" id="IPR018289">
    <property type="entry name" value="MULE_transposase_dom"/>
</dbReference>
<reference evidence="2" key="1">
    <citation type="submission" date="2020-06" db="EMBL/GenBank/DDBJ databases">
        <authorList>
            <person name="Li T."/>
            <person name="Hu X."/>
            <person name="Zhang T."/>
            <person name="Song X."/>
            <person name="Zhang H."/>
            <person name="Dai N."/>
            <person name="Sheng W."/>
            <person name="Hou X."/>
            <person name="Wei L."/>
        </authorList>
    </citation>
    <scope>NUCLEOTIDE SEQUENCE</scope>
    <source>
        <strain evidence="2">G01</strain>
        <tissue evidence="2">Leaf</tissue>
    </source>
</reference>
<dbReference type="EMBL" id="JACGWK010000012">
    <property type="protein sequence ID" value="KAL0323428.1"/>
    <property type="molecule type" value="Genomic_DNA"/>
</dbReference>
<accession>A0AAW2LXH0</accession>
<comment type="caution">
    <text evidence="2">The sequence shown here is derived from an EMBL/GenBank/DDBJ whole genome shotgun (WGS) entry which is preliminary data.</text>
</comment>
<name>A0AAW2LXH0_9LAMI</name>
<evidence type="ECO:0000313" key="2">
    <source>
        <dbReference type="EMBL" id="KAL0323428.1"/>
    </source>
</evidence>
<dbReference type="Pfam" id="PF10551">
    <property type="entry name" value="MULE"/>
    <property type="match status" value="1"/>
</dbReference>
<sequence>MKKFENVDIDYLEEEEADTLQAIDSQGNPIEKEQEEEIRFLLDGIDFEELGGNEIEGDGRKDCEGQGVEGVEFEGNGRKDCEGQGIEGQGLDRDEIERSDCEGQGVELGVDDNFTEIPIQQEDSNMTDNVTHNITRIFKVMRAKKESLERIRGDDAKHYELLWDYCETIRKCNLGSKLLLRKVENSDPPVSDRMYFSLWALKKGFLEGCRPIIGLDGCFLKTVYGGQLLVAVGRDGNDNMFSIAMAVVHVENRDTWGWFVGELFDDIGGMDTNKWSFISDGQKGIVEALKDLVPESEHRFCLRHMYENFKMKFKSVELKEYFWKAASTANKREFDGFMKKIEELDSKIKAEVETASE</sequence>